<sequence>VIKDFEIITRHGFAIQTNNNGIGQIVKA</sequence>
<evidence type="ECO:0000313" key="2">
    <source>
        <dbReference type="WBParaSite" id="PSAMB.scaffold920size38566.g9712.t1"/>
    </source>
</evidence>
<name>A0A914XPW4_9BILA</name>
<reference evidence="2" key="1">
    <citation type="submission" date="2022-11" db="UniProtKB">
        <authorList>
            <consortium name="WormBaseParasite"/>
        </authorList>
    </citation>
    <scope>IDENTIFICATION</scope>
</reference>
<keyword evidence="1" id="KW-1185">Reference proteome</keyword>
<accession>A0A914XPW4</accession>
<protein>
    <submittedName>
        <fullName evidence="2">Uncharacterized protein</fullName>
    </submittedName>
</protein>
<dbReference type="WBParaSite" id="PSAMB.scaffold920size38566.g9712.t1">
    <property type="protein sequence ID" value="PSAMB.scaffold920size38566.g9712.t1"/>
    <property type="gene ID" value="PSAMB.scaffold920size38566.g9712"/>
</dbReference>
<dbReference type="Proteomes" id="UP000887566">
    <property type="component" value="Unplaced"/>
</dbReference>
<dbReference type="AlphaFoldDB" id="A0A914XPW4"/>
<organism evidence="1 2">
    <name type="scientific">Plectus sambesii</name>
    <dbReference type="NCBI Taxonomy" id="2011161"/>
    <lineage>
        <taxon>Eukaryota</taxon>
        <taxon>Metazoa</taxon>
        <taxon>Ecdysozoa</taxon>
        <taxon>Nematoda</taxon>
        <taxon>Chromadorea</taxon>
        <taxon>Plectida</taxon>
        <taxon>Plectina</taxon>
        <taxon>Plectoidea</taxon>
        <taxon>Plectidae</taxon>
        <taxon>Plectus</taxon>
    </lineage>
</organism>
<evidence type="ECO:0000313" key="1">
    <source>
        <dbReference type="Proteomes" id="UP000887566"/>
    </source>
</evidence>
<proteinExistence type="predicted"/>